<evidence type="ECO:0000313" key="17">
    <source>
        <dbReference type="Proteomes" id="UP000198287"/>
    </source>
</evidence>
<evidence type="ECO:0000256" key="13">
    <source>
        <dbReference type="ARBA" id="ARBA00023128"/>
    </source>
</evidence>
<dbReference type="EC" id="1.1.5.3" evidence="5 14"/>
<keyword evidence="13" id="KW-0496">Mitochondrion</keyword>
<dbReference type="GO" id="GO:0006072">
    <property type="term" value="P:glycerol-3-phosphate metabolic process"/>
    <property type="evidence" value="ECO:0007669"/>
    <property type="project" value="UniProtKB-UniRule"/>
</dbReference>
<dbReference type="EMBL" id="LNIX01000001">
    <property type="protein sequence ID" value="OXA62307.1"/>
    <property type="molecule type" value="Genomic_DNA"/>
</dbReference>
<keyword evidence="8" id="KW-0677">Repeat</keyword>
<accession>A0A226EYT5</accession>
<dbReference type="CDD" id="cd00051">
    <property type="entry name" value="EFh"/>
    <property type="match status" value="1"/>
</dbReference>
<keyword evidence="17" id="KW-1185">Reference proteome</keyword>
<keyword evidence="10" id="KW-0106">Calcium</keyword>
<dbReference type="STRING" id="158441.A0A226EYT5"/>
<keyword evidence="11" id="KW-0809">Transit peptide</keyword>
<dbReference type="InterPro" id="IPR000447">
    <property type="entry name" value="G3P_DH_FAD-dep"/>
</dbReference>
<dbReference type="Gene3D" id="3.50.50.60">
    <property type="entry name" value="FAD/NAD(P)-binding domain"/>
    <property type="match status" value="1"/>
</dbReference>
<dbReference type="FunFam" id="1.10.8.870:FF:000001">
    <property type="entry name" value="Glycerol-3-phosphate dehydrogenase"/>
    <property type="match status" value="1"/>
</dbReference>
<comment type="subcellular location">
    <subcellularLocation>
        <location evidence="2">Mitochondrion</location>
    </subcellularLocation>
</comment>
<dbReference type="Pfam" id="PF13499">
    <property type="entry name" value="EF-hand_7"/>
    <property type="match status" value="1"/>
</dbReference>
<sequence>MSFGRNLRRFIGYGSAIGGGYFVATWMMQEPTSAWAPVSMDLNHLNVRPKRPLPTRAEQLKSLQSDEFDVLVIGGGATGSGCALDATTRGLKTALVELDDFASGTSSRSTKLIHGGVRYLQKAIMGFDIEQYRMVKEALHERANLLQIAPHLAYPLPIMLPVYRWYLVPYYWAGIKAYDFVAGGKRVKPSYYLSKERALELFPMLRKDKLCGALVYYDGQQNDARMNLSIALTATRLGATIANHVKVLDLVKERDEEGIQRIVGAKLHDEISGKEFNVRAKCVINATGPFTDQIRKMDDQKVSDICCPSSGVHIVLPGYYSPEEMGLLDPDTSDGRVIFFLPWQKLTIAGTTDTPCDVTRSPAPTEKDISFILHEVKHYLNPDLEVRRGDVLSAWSGIRPLVSDPNKPDTQSLARNHIVHVSPGGLVTIAGGKWTTYRSMAVDAVDAAVQACKLQPTSPSQTDGLLLEGAHGWSPTLYIRLVQDMGLEPEVAKHLANTYGDRAFSVAKLSALTGKRYPVVGKRLHTEFPYVDAEVRYAVKEYAATAVDVIARRTRLAFLNAQASVEALDTVVDIMAEELKWSPAEKKRQQDMAIEFIQTEMGMGVSEKTRAEAITVELTNLEREIYTKRFQSIDQEKKGFITINDIRRSLKNQGEDVPGEVLHSILKELDTNRNGQVEIEEYLAMMSAIKSGAVVNSRFARMAEMEEERLRLLRTKITVDRSGGGL</sequence>
<dbReference type="SUPFAM" id="SSF51905">
    <property type="entry name" value="FAD/NAD(P)-binding domain"/>
    <property type="match status" value="1"/>
</dbReference>
<dbReference type="InterPro" id="IPR002048">
    <property type="entry name" value="EF_hand_dom"/>
</dbReference>
<dbReference type="SUPFAM" id="SSF54373">
    <property type="entry name" value="FAD-linked reductases, C-terminal domain"/>
    <property type="match status" value="1"/>
</dbReference>
<evidence type="ECO:0000256" key="2">
    <source>
        <dbReference type="ARBA" id="ARBA00004173"/>
    </source>
</evidence>
<dbReference type="PROSITE" id="PS00977">
    <property type="entry name" value="FAD_G3PDH_1"/>
    <property type="match status" value="1"/>
</dbReference>
<dbReference type="PANTHER" id="PTHR11985">
    <property type="entry name" value="GLYCEROL-3-PHOSPHATE DEHYDROGENASE"/>
    <property type="match status" value="1"/>
</dbReference>
<keyword evidence="7" id="KW-0479">Metal-binding</keyword>
<evidence type="ECO:0000256" key="12">
    <source>
        <dbReference type="ARBA" id="ARBA00023002"/>
    </source>
</evidence>
<dbReference type="SUPFAM" id="SSF47473">
    <property type="entry name" value="EF-hand"/>
    <property type="match status" value="1"/>
</dbReference>
<comment type="caution">
    <text evidence="16">The sequence shown here is derived from an EMBL/GenBank/DDBJ whole genome shotgun (WGS) entry which is preliminary data.</text>
</comment>
<comment type="cofactor">
    <cofactor evidence="1 14">
        <name>FAD</name>
        <dbReference type="ChEBI" id="CHEBI:57692"/>
    </cofactor>
</comment>
<dbReference type="InterPro" id="IPR038299">
    <property type="entry name" value="DAO_C_sf"/>
</dbReference>
<proteinExistence type="inferred from homology"/>
<evidence type="ECO:0000256" key="3">
    <source>
        <dbReference type="ARBA" id="ARBA00004745"/>
    </source>
</evidence>
<dbReference type="InterPro" id="IPR018247">
    <property type="entry name" value="EF_Hand_1_Ca_BS"/>
</dbReference>
<keyword evidence="6 14" id="KW-0285">Flavoprotein</keyword>
<evidence type="ECO:0000256" key="6">
    <source>
        <dbReference type="ARBA" id="ARBA00022630"/>
    </source>
</evidence>
<dbReference type="Gene3D" id="3.30.9.10">
    <property type="entry name" value="D-Amino Acid Oxidase, subunit A, domain 2"/>
    <property type="match status" value="1"/>
</dbReference>
<feature type="domain" description="EF-hand" evidence="15">
    <location>
        <begin position="657"/>
        <end position="692"/>
    </location>
</feature>
<dbReference type="OrthoDB" id="264015at2759"/>
<evidence type="ECO:0000256" key="5">
    <source>
        <dbReference type="ARBA" id="ARBA00013029"/>
    </source>
</evidence>
<dbReference type="Gene3D" id="1.10.8.870">
    <property type="entry name" value="Alpha-glycerophosphate oxidase, cap domain"/>
    <property type="match status" value="1"/>
</dbReference>
<dbReference type="Pfam" id="PF16901">
    <property type="entry name" value="DAO_C"/>
    <property type="match status" value="1"/>
</dbReference>
<dbReference type="FunFam" id="3.30.9.10:FF:000001">
    <property type="entry name" value="Glycerol-3-phosphate dehydrogenase"/>
    <property type="match status" value="1"/>
</dbReference>
<dbReference type="InterPro" id="IPR011992">
    <property type="entry name" value="EF-hand-dom_pair"/>
</dbReference>
<feature type="domain" description="EF-hand" evidence="15">
    <location>
        <begin position="621"/>
        <end position="656"/>
    </location>
</feature>
<dbReference type="GO" id="GO:0004368">
    <property type="term" value="F:glycerol-3-phosphate dehydrogenase (quinone) activity"/>
    <property type="evidence" value="ECO:0007669"/>
    <property type="project" value="UniProtKB-EC"/>
</dbReference>
<evidence type="ECO:0000256" key="10">
    <source>
        <dbReference type="ARBA" id="ARBA00022837"/>
    </source>
</evidence>
<dbReference type="PROSITE" id="PS00018">
    <property type="entry name" value="EF_HAND_1"/>
    <property type="match status" value="1"/>
</dbReference>
<dbReference type="Pfam" id="PF01266">
    <property type="entry name" value="DAO"/>
    <property type="match status" value="1"/>
</dbReference>
<evidence type="ECO:0000256" key="14">
    <source>
        <dbReference type="RuleBase" id="RU361217"/>
    </source>
</evidence>
<comment type="catalytic activity">
    <reaction evidence="14">
        <text>a quinone + sn-glycerol 3-phosphate = dihydroxyacetone phosphate + a quinol</text>
        <dbReference type="Rhea" id="RHEA:18977"/>
        <dbReference type="ChEBI" id="CHEBI:24646"/>
        <dbReference type="ChEBI" id="CHEBI:57597"/>
        <dbReference type="ChEBI" id="CHEBI:57642"/>
        <dbReference type="ChEBI" id="CHEBI:132124"/>
        <dbReference type="EC" id="1.1.5.3"/>
    </reaction>
</comment>
<dbReference type="PANTHER" id="PTHR11985:SF15">
    <property type="entry name" value="GLYCEROL-3-PHOSPHATE DEHYDROGENASE, MITOCHONDRIAL"/>
    <property type="match status" value="1"/>
</dbReference>
<dbReference type="OMA" id="PHIVKPM"/>
<evidence type="ECO:0000256" key="9">
    <source>
        <dbReference type="ARBA" id="ARBA00022827"/>
    </source>
</evidence>
<name>A0A226EYT5_FOLCA</name>
<dbReference type="AlphaFoldDB" id="A0A226EYT5"/>
<evidence type="ECO:0000256" key="1">
    <source>
        <dbReference type="ARBA" id="ARBA00001974"/>
    </source>
</evidence>
<gene>
    <name evidence="16" type="ORF">Fcan01_03705</name>
</gene>
<evidence type="ECO:0000256" key="7">
    <source>
        <dbReference type="ARBA" id="ARBA00022723"/>
    </source>
</evidence>
<dbReference type="InterPro" id="IPR006076">
    <property type="entry name" value="FAD-dep_OxRdtase"/>
</dbReference>
<comment type="pathway">
    <text evidence="3">Polyol metabolism; glycerol degradation.</text>
</comment>
<evidence type="ECO:0000256" key="8">
    <source>
        <dbReference type="ARBA" id="ARBA00022737"/>
    </source>
</evidence>
<reference evidence="16 17" key="1">
    <citation type="submission" date="2015-12" db="EMBL/GenBank/DDBJ databases">
        <title>The genome of Folsomia candida.</title>
        <authorList>
            <person name="Faddeeva A."/>
            <person name="Derks M.F."/>
            <person name="Anvar Y."/>
            <person name="Smit S."/>
            <person name="Van Straalen N."/>
            <person name="Roelofs D."/>
        </authorList>
    </citation>
    <scope>NUCLEOTIDE SEQUENCE [LARGE SCALE GENOMIC DNA]</scope>
    <source>
        <strain evidence="16 17">VU population</strain>
        <tissue evidence="16">Whole body</tissue>
    </source>
</reference>
<keyword evidence="12 14" id="KW-0560">Oxidoreductase</keyword>
<dbReference type="SMART" id="SM00054">
    <property type="entry name" value="EFh"/>
    <property type="match status" value="2"/>
</dbReference>
<dbReference type="GO" id="GO:0005509">
    <property type="term" value="F:calcium ion binding"/>
    <property type="evidence" value="ECO:0007669"/>
    <property type="project" value="InterPro"/>
</dbReference>
<dbReference type="PROSITE" id="PS00978">
    <property type="entry name" value="FAD_G3PDH_2"/>
    <property type="match status" value="1"/>
</dbReference>
<dbReference type="Proteomes" id="UP000198287">
    <property type="component" value="Unassembled WGS sequence"/>
</dbReference>
<evidence type="ECO:0000313" key="16">
    <source>
        <dbReference type="EMBL" id="OXA62307.1"/>
    </source>
</evidence>
<evidence type="ECO:0000256" key="4">
    <source>
        <dbReference type="ARBA" id="ARBA00007330"/>
    </source>
</evidence>
<protein>
    <recommendedName>
        <fullName evidence="5 14">Glycerol-3-phosphate dehydrogenase</fullName>
        <ecNumber evidence="5 14">1.1.5.3</ecNumber>
    </recommendedName>
</protein>
<evidence type="ECO:0000259" key="15">
    <source>
        <dbReference type="PROSITE" id="PS50222"/>
    </source>
</evidence>
<evidence type="ECO:0000256" key="11">
    <source>
        <dbReference type="ARBA" id="ARBA00022946"/>
    </source>
</evidence>
<dbReference type="Gene3D" id="1.10.238.10">
    <property type="entry name" value="EF-hand"/>
    <property type="match status" value="1"/>
</dbReference>
<organism evidence="16 17">
    <name type="scientific">Folsomia candida</name>
    <name type="common">Springtail</name>
    <dbReference type="NCBI Taxonomy" id="158441"/>
    <lineage>
        <taxon>Eukaryota</taxon>
        <taxon>Metazoa</taxon>
        <taxon>Ecdysozoa</taxon>
        <taxon>Arthropoda</taxon>
        <taxon>Hexapoda</taxon>
        <taxon>Collembola</taxon>
        <taxon>Entomobryomorpha</taxon>
        <taxon>Isotomoidea</taxon>
        <taxon>Isotomidae</taxon>
        <taxon>Proisotominae</taxon>
        <taxon>Folsomia</taxon>
    </lineage>
</organism>
<keyword evidence="9" id="KW-0274">FAD</keyword>
<comment type="similarity">
    <text evidence="4 14">Belongs to the FAD-dependent glycerol-3-phosphate dehydrogenase family.</text>
</comment>
<dbReference type="PROSITE" id="PS50222">
    <property type="entry name" value="EF_HAND_2"/>
    <property type="match status" value="2"/>
</dbReference>
<dbReference type="InterPro" id="IPR031656">
    <property type="entry name" value="DAO_C"/>
</dbReference>
<dbReference type="PRINTS" id="PR01001">
    <property type="entry name" value="FADG3PDH"/>
</dbReference>
<dbReference type="InterPro" id="IPR036188">
    <property type="entry name" value="FAD/NAD-bd_sf"/>
</dbReference>
<dbReference type="GO" id="GO:0005739">
    <property type="term" value="C:mitochondrion"/>
    <property type="evidence" value="ECO:0007669"/>
    <property type="project" value="UniProtKB-SubCell"/>
</dbReference>